<dbReference type="InterPro" id="IPR036397">
    <property type="entry name" value="RNaseH_sf"/>
</dbReference>
<name>A0ABY6K040_9ARAC</name>
<dbReference type="Pfam" id="PF00041">
    <property type="entry name" value="fn3"/>
    <property type="match status" value="2"/>
</dbReference>
<dbReference type="InterPro" id="IPR013098">
    <property type="entry name" value="Ig_I-set"/>
</dbReference>
<dbReference type="InterPro" id="IPR036116">
    <property type="entry name" value="FN3_sf"/>
</dbReference>
<protein>
    <recommendedName>
        <fullName evidence="10">Fibronectin type-III domain-containing protein</fullName>
    </recommendedName>
</protein>
<accession>A0ABY6K040</accession>
<organism evidence="11 12">
    <name type="scientific">Cordylochernes scorpioides</name>
    <dbReference type="NCBI Taxonomy" id="51811"/>
    <lineage>
        <taxon>Eukaryota</taxon>
        <taxon>Metazoa</taxon>
        <taxon>Ecdysozoa</taxon>
        <taxon>Arthropoda</taxon>
        <taxon>Chelicerata</taxon>
        <taxon>Arachnida</taxon>
        <taxon>Pseudoscorpiones</taxon>
        <taxon>Cheliferoidea</taxon>
        <taxon>Chernetidae</taxon>
        <taxon>Cordylochernes</taxon>
    </lineage>
</organism>
<dbReference type="Pfam" id="PF25059">
    <property type="entry name" value="FN3_DSCAM-DSCAML_C"/>
    <property type="match status" value="1"/>
</dbReference>
<evidence type="ECO:0000256" key="7">
    <source>
        <dbReference type="ARBA" id="ARBA00023157"/>
    </source>
</evidence>
<keyword evidence="6" id="KW-0472">Membrane</keyword>
<reference evidence="11 12" key="1">
    <citation type="submission" date="2022-01" db="EMBL/GenBank/DDBJ databases">
        <title>A chromosomal length assembly of Cordylochernes scorpioides.</title>
        <authorList>
            <person name="Zeh D."/>
            <person name="Zeh J."/>
        </authorList>
    </citation>
    <scope>NUCLEOTIDE SEQUENCE [LARGE SCALE GENOMIC DNA]</scope>
    <source>
        <strain evidence="11">IN4F17</strain>
        <tissue evidence="11">Whole Body</tissue>
    </source>
</reference>
<feature type="domain" description="Fibronectin type-III" evidence="10">
    <location>
        <begin position="459"/>
        <end position="559"/>
    </location>
</feature>
<dbReference type="InterPro" id="IPR056754">
    <property type="entry name" value="DSCAM/DSCAML_C"/>
</dbReference>
<evidence type="ECO:0000256" key="6">
    <source>
        <dbReference type="ARBA" id="ARBA00023136"/>
    </source>
</evidence>
<dbReference type="PANTHER" id="PTHR44170">
    <property type="entry name" value="PROTEIN SIDEKICK"/>
    <property type="match status" value="1"/>
</dbReference>
<dbReference type="InterPro" id="IPR013783">
    <property type="entry name" value="Ig-like_fold"/>
</dbReference>
<dbReference type="SMART" id="SM00060">
    <property type="entry name" value="FN3"/>
    <property type="match status" value="3"/>
</dbReference>
<keyword evidence="7" id="KW-1015">Disulfide bond</keyword>
<keyword evidence="8" id="KW-0393">Immunoglobulin domain</keyword>
<keyword evidence="4" id="KW-0130">Cell adhesion</keyword>
<gene>
    <name evidence="11" type="ORF">LAZ67_1006387</name>
</gene>
<evidence type="ECO:0000256" key="9">
    <source>
        <dbReference type="SAM" id="MobiDB-lite"/>
    </source>
</evidence>
<keyword evidence="3" id="KW-0732">Signal</keyword>
<proteinExistence type="predicted"/>
<evidence type="ECO:0000313" key="11">
    <source>
        <dbReference type="EMBL" id="UYV61763.1"/>
    </source>
</evidence>
<feature type="domain" description="Fibronectin type-III" evidence="10">
    <location>
        <begin position="122"/>
        <end position="219"/>
    </location>
</feature>
<evidence type="ECO:0000256" key="5">
    <source>
        <dbReference type="ARBA" id="ARBA00022989"/>
    </source>
</evidence>
<feature type="region of interest" description="Disordered" evidence="9">
    <location>
        <begin position="544"/>
        <end position="565"/>
    </location>
</feature>
<evidence type="ECO:0000256" key="4">
    <source>
        <dbReference type="ARBA" id="ARBA00022889"/>
    </source>
</evidence>
<evidence type="ECO:0000313" key="12">
    <source>
        <dbReference type="Proteomes" id="UP001235939"/>
    </source>
</evidence>
<dbReference type="Gene3D" id="3.30.420.10">
    <property type="entry name" value="Ribonuclease H-like superfamily/Ribonuclease H"/>
    <property type="match status" value="2"/>
</dbReference>
<dbReference type="PANTHER" id="PTHR44170:SF56">
    <property type="entry name" value="FIBRONECTIN TYPE-III DOMAIN-CONTAINING PROTEIN"/>
    <property type="match status" value="1"/>
</dbReference>
<comment type="subcellular location">
    <subcellularLocation>
        <location evidence="1">Membrane</location>
        <topology evidence="1">Single-pass membrane protein</topology>
    </subcellularLocation>
</comment>
<dbReference type="SUPFAM" id="SSF48726">
    <property type="entry name" value="Immunoglobulin"/>
    <property type="match status" value="1"/>
</dbReference>
<dbReference type="Gene3D" id="2.60.40.10">
    <property type="entry name" value="Immunoglobulins"/>
    <property type="match status" value="4"/>
</dbReference>
<evidence type="ECO:0000256" key="1">
    <source>
        <dbReference type="ARBA" id="ARBA00004167"/>
    </source>
</evidence>
<dbReference type="InterPro" id="IPR001888">
    <property type="entry name" value="Transposase_1"/>
</dbReference>
<keyword evidence="12" id="KW-1185">Reference proteome</keyword>
<evidence type="ECO:0000256" key="8">
    <source>
        <dbReference type="ARBA" id="ARBA00023319"/>
    </source>
</evidence>
<dbReference type="Proteomes" id="UP001235939">
    <property type="component" value="Chromosome 01"/>
</dbReference>
<dbReference type="EMBL" id="CP092863">
    <property type="protein sequence ID" value="UYV61763.1"/>
    <property type="molecule type" value="Genomic_DNA"/>
</dbReference>
<dbReference type="InterPro" id="IPR036179">
    <property type="entry name" value="Ig-like_dom_sf"/>
</dbReference>
<dbReference type="PROSITE" id="PS50853">
    <property type="entry name" value="FN3"/>
    <property type="match status" value="3"/>
</dbReference>
<dbReference type="Pfam" id="PF01359">
    <property type="entry name" value="Transposase_1"/>
    <property type="match status" value="1"/>
</dbReference>
<evidence type="ECO:0000256" key="2">
    <source>
        <dbReference type="ARBA" id="ARBA00022692"/>
    </source>
</evidence>
<dbReference type="SUPFAM" id="SSF49265">
    <property type="entry name" value="Fibronectin type III"/>
    <property type="match status" value="3"/>
</dbReference>
<dbReference type="CDD" id="cd00096">
    <property type="entry name" value="Ig"/>
    <property type="match status" value="1"/>
</dbReference>
<evidence type="ECO:0000259" key="10">
    <source>
        <dbReference type="PROSITE" id="PS50853"/>
    </source>
</evidence>
<dbReference type="CDD" id="cd00063">
    <property type="entry name" value="FN3"/>
    <property type="match status" value="3"/>
</dbReference>
<keyword evidence="2" id="KW-0812">Transmembrane</keyword>
<sequence>MIIMVSRSRRLLLLLHQQNADLSFVKNSHIHQDLIMVKHNGVLKAVVPESFQEEILKECHDNHSHPSINKTDESSAGGTLTSHLIVQSAARQDSGLYTCVAENPHGRDESNIQVVVQDVPSPPTNLTVTNVTSRSVSLQWEVPSTGNSPLTSHTLVYRCLKPRGPEEAAPVRVEFPGASTHATVPGLRPVTAYSLHVLSENALGRSGPSAELNITTAEEAPEEPPQDILVQPTGAHSLKVIWKSKTQASLKTTIGRIVTEDLKLKKTPEKFNPRFLTNEQKLFRLATCEDMLEMTRTHPEWKDKIITGDETWIYDYDPETKRQSAEWRGQSEPRPKKSRILKSRNKVLLVAFLDNKGIVHHEYLPTGQTVIKEMYLGILGRLREAIRKIRPEKWTNDIAQNDFFPKLKAVLKGRNFDTRDDIIEKSLLALKSIPKEAYKNCFDNWEKRWRCPGTYGTYLVYNEVLEKCSERGLTILLVRQPPRPEAWHGQLQGYYVGYRPAQAPEDGGYQYKQVTGLETGATYLTNLRQATDYLVVVQAFNRAGPGPRSPPVQGRTLDTAPPTSPSLNIISSTTSSIYLSWDKEQNDKSVITAPRSPPVEHFITLTDPTSVTVNLSAWNGGGCPIREFSVAWRSRHSRRWTPSSPGRLPGGLHVVRGLVAGREYDMLVTAHSAAGDTQAEYEVRTPVTAIVTPRPGSPGESPLMFPYWFF</sequence>
<dbReference type="InterPro" id="IPR003961">
    <property type="entry name" value="FN3_dom"/>
</dbReference>
<dbReference type="Pfam" id="PF07679">
    <property type="entry name" value="I-set"/>
    <property type="match status" value="1"/>
</dbReference>
<keyword evidence="5" id="KW-1133">Transmembrane helix</keyword>
<evidence type="ECO:0000256" key="3">
    <source>
        <dbReference type="ARBA" id="ARBA00022729"/>
    </source>
</evidence>
<feature type="domain" description="Fibronectin type-III" evidence="10">
    <location>
        <begin position="594"/>
        <end position="695"/>
    </location>
</feature>